<evidence type="ECO:0000313" key="3">
    <source>
        <dbReference type="Proteomes" id="UP000244925"/>
    </source>
</evidence>
<dbReference type="Proteomes" id="UP000244925">
    <property type="component" value="Unassembled WGS sequence"/>
</dbReference>
<organism evidence="2 3">
    <name type="scientific">Paramuribaculum intestinale</name>
    <dbReference type="NCBI Taxonomy" id="2094151"/>
    <lineage>
        <taxon>Bacteria</taxon>
        <taxon>Pseudomonadati</taxon>
        <taxon>Bacteroidota</taxon>
        <taxon>Bacteroidia</taxon>
        <taxon>Bacteroidales</taxon>
        <taxon>Muribaculaceae</taxon>
        <taxon>Paramuribaculum</taxon>
    </lineage>
</organism>
<dbReference type="RefSeq" id="WP_107035661.1">
    <property type="nucleotide sequence ID" value="NZ_CAPOLP010000017.1"/>
</dbReference>
<evidence type="ECO:0000313" key="2">
    <source>
        <dbReference type="EMBL" id="PWB08224.1"/>
    </source>
</evidence>
<gene>
    <name evidence="2" type="ORF">C5O25_05145</name>
</gene>
<comment type="caution">
    <text evidence="2">The sequence shown here is derived from an EMBL/GenBank/DDBJ whole genome shotgun (WGS) entry which is preliminary data.</text>
</comment>
<accession>A0A2V1IZN4</accession>
<dbReference type="GeneID" id="93425024"/>
<sequence length="256" mass="28980">METDENLIRFMDAVASGEAVPAGLADRLIADYPWFVLPAAMRLQRGSDRLDADARQILAARVALGMADRTAMLRLADDRGHMFDGFYPPAPGDETPTTETAIDTFLNAYGTIDPAEEALLERLIFNPMADYSQVLIKEQEESRLDDGEEPEADEQDRLMDAFVDKYGHEEAADEADSRQPENRPSTPRHAASRQAPPPDSMLSESLAKIYIKRRRYEKAYEIIHTLSLNFPEKSIYFADQLRFLKKLILNNNLKQK</sequence>
<feature type="region of interest" description="Disordered" evidence="1">
    <location>
        <begin position="170"/>
        <end position="201"/>
    </location>
</feature>
<protein>
    <recommendedName>
        <fullName evidence="4">Tetratricopeptide repeat protein</fullName>
    </recommendedName>
</protein>
<evidence type="ECO:0000256" key="1">
    <source>
        <dbReference type="SAM" id="MobiDB-lite"/>
    </source>
</evidence>
<reference evidence="3" key="1">
    <citation type="submission" date="2018-02" db="EMBL/GenBank/DDBJ databases">
        <authorList>
            <person name="Clavel T."/>
            <person name="Strowig T."/>
        </authorList>
    </citation>
    <scope>NUCLEOTIDE SEQUENCE [LARGE SCALE GENOMIC DNA]</scope>
    <source>
        <strain evidence="3">DSM 100764</strain>
    </source>
</reference>
<evidence type="ECO:0008006" key="4">
    <source>
        <dbReference type="Google" id="ProtNLM"/>
    </source>
</evidence>
<keyword evidence="3" id="KW-1185">Reference proteome</keyword>
<proteinExistence type="predicted"/>
<name>A0A2V1IZN4_9BACT</name>
<dbReference type="EMBL" id="PUBV01000007">
    <property type="protein sequence ID" value="PWB08224.1"/>
    <property type="molecule type" value="Genomic_DNA"/>
</dbReference>
<dbReference type="AlphaFoldDB" id="A0A2V1IZN4"/>
<feature type="compositionally biased region" description="Basic and acidic residues" evidence="1">
    <location>
        <begin position="170"/>
        <end position="181"/>
    </location>
</feature>